<dbReference type="Proteomes" id="UP000218172">
    <property type="component" value="Unassembled WGS sequence"/>
</dbReference>
<feature type="transmembrane region" description="Helical" evidence="7">
    <location>
        <begin position="316"/>
        <end position="340"/>
    </location>
</feature>
<keyword evidence="5 7" id="KW-0472">Membrane</keyword>
<proteinExistence type="inferred from homology"/>
<evidence type="ECO:0000313" key="10">
    <source>
        <dbReference type="EMBL" id="PCH62029.1"/>
    </source>
</evidence>
<evidence type="ECO:0000256" key="4">
    <source>
        <dbReference type="ARBA" id="ARBA00022989"/>
    </source>
</evidence>
<dbReference type="PANTHER" id="PTHR30572:SF4">
    <property type="entry name" value="ABC TRANSPORTER PERMEASE YTRF"/>
    <property type="match status" value="1"/>
</dbReference>
<evidence type="ECO:0000256" key="7">
    <source>
        <dbReference type="SAM" id="Phobius"/>
    </source>
</evidence>
<dbReference type="GO" id="GO:0022857">
    <property type="term" value="F:transmembrane transporter activity"/>
    <property type="evidence" value="ECO:0007669"/>
    <property type="project" value="TreeGrafter"/>
</dbReference>
<evidence type="ECO:0000256" key="6">
    <source>
        <dbReference type="ARBA" id="ARBA00038076"/>
    </source>
</evidence>
<feature type="domain" description="MacB-like periplasmic core" evidence="9">
    <location>
        <begin position="22"/>
        <end position="235"/>
    </location>
</feature>
<feature type="domain" description="MacB-like periplasmic core" evidence="9">
    <location>
        <begin position="439"/>
        <end position="630"/>
    </location>
</feature>
<dbReference type="InterPro" id="IPR025857">
    <property type="entry name" value="MacB_PCD"/>
</dbReference>
<evidence type="ECO:0008006" key="12">
    <source>
        <dbReference type="Google" id="ProtNLM"/>
    </source>
</evidence>
<evidence type="ECO:0000256" key="1">
    <source>
        <dbReference type="ARBA" id="ARBA00004651"/>
    </source>
</evidence>
<comment type="subcellular location">
    <subcellularLocation>
        <location evidence="1">Cell membrane</location>
        <topology evidence="1">Multi-pass membrane protein</topology>
    </subcellularLocation>
</comment>
<dbReference type="InterPro" id="IPR003838">
    <property type="entry name" value="ABC3_permease_C"/>
</dbReference>
<feature type="domain" description="ABC3 transporter permease C-terminal" evidence="8">
    <location>
        <begin position="278"/>
        <end position="401"/>
    </location>
</feature>
<comment type="similarity">
    <text evidence="6">Belongs to the ABC-4 integral membrane protein family.</text>
</comment>
<keyword evidence="3 7" id="KW-0812">Transmembrane</keyword>
<dbReference type="EMBL" id="NVQR01000047">
    <property type="protein sequence ID" value="PCH62029.1"/>
    <property type="molecule type" value="Genomic_DNA"/>
</dbReference>
<keyword evidence="4 7" id="KW-1133">Transmembrane helix</keyword>
<feature type="non-terminal residue" evidence="10">
    <location>
        <position position="633"/>
    </location>
</feature>
<feature type="transmembrane region" description="Helical" evidence="7">
    <location>
        <begin position="273"/>
        <end position="295"/>
    </location>
</feature>
<evidence type="ECO:0000256" key="2">
    <source>
        <dbReference type="ARBA" id="ARBA00022475"/>
    </source>
</evidence>
<evidence type="ECO:0000256" key="3">
    <source>
        <dbReference type="ARBA" id="ARBA00022692"/>
    </source>
</evidence>
<keyword evidence="2" id="KW-1003">Cell membrane</keyword>
<accession>A0A2A4MP58</accession>
<evidence type="ECO:0000259" key="9">
    <source>
        <dbReference type="Pfam" id="PF12704"/>
    </source>
</evidence>
<dbReference type="AlphaFoldDB" id="A0A2A4MP58"/>
<protein>
    <recommendedName>
        <fullName evidence="12">ABC transporter permease</fullName>
    </recommendedName>
</protein>
<feature type="transmembrane region" description="Helical" evidence="7">
    <location>
        <begin position="375"/>
        <end position="398"/>
    </location>
</feature>
<dbReference type="Pfam" id="PF02687">
    <property type="entry name" value="FtsX"/>
    <property type="match status" value="1"/>
</dbReference>
<feature type="transmembrane region" description="Helical" evidence="7">
    <location>
        <begin position="20"/>
        <end position="42"/>
    </location>
</feature>
<gene>
    <name evidence="10" type="ORF">COC19_03485</name>
</gene>
<evidence type="ECO:0000256" key="5">
    <source>
        <dbReference type="ARBA" id="ARBA00023136"/>
    </source>
</evidence>
<evidence type="ECO:0000259" key="8">
    <source>
        <dbReference type="Pfam" id="PF02687"/>
    </source>
</evidence>
<sequence length="633" mass="68618">MGLPLDLRYNLRLLAKNYGFVAICVLMIGIGMGSSITLYSVADNISSKQLPFANGDRFVDVYGSKQLAGSVSDGNISDGYIYLTLAESVRSFEVFGAYREAAAIFSDGDVSERFQAASISPELIQATAVMPILGRNLQVDDAQIGAEAVALISYRLWQNYYMGSADIIGTVSRINALPHTIIGVMPEGFSYPIWHDVWTPLQLPTAVEPGEYRGINIKAVLAEGISLETAALEVDSLLAQLGKRLPQAYQDLGGRVEICCSVINFDGTSPDQLLMPALATALLLLVCLNVGNLILVRTNQRIHEFTIRSALGATRWRLILSVLQDSLLICVLGSVLGFFLAQQGMAYVDSAGTQALAFAGGLPYWFNFDWEFNTVVVALGIVFFVWFLSAGLAIYQIARQDLSVGLASGKTGATGSRNAYGTAVMVSIEIIFSCFLLVLTLVLIGASIDTANTDYGTTVDGVLTGKIELPNENFSSAQSRDIYRQNLRQELLAQQGIEAVSFVTALPSEGHSSITYAMEEQDVRGDNEYPVQGVVFVESDYFNVMDVKLVTGRGFDASDAANTLAVVIINEVFARQHWSNQPDPVAASLGQRIQVNPGEETAQWLTIVGVITHIVQGPAMNGRYESTLYRPLN</sequence>
<dbReference type="InterPro" id="IPR050250">
    <property type="entry name" value="Macrolide_Exporter_MacB"/>
</dbReference>
<evidence type="ECO:0000313" key="11">
    <source>
        <dbReference type="Proteomes" id="UP000218172"/>
    </source>
</evidence>
<name>A0A2A4MP58_9GAMM</name>
<comment type="caution">
    <text evidence="10">The sequence shown here is derived from an EMBL/GenBank/DDBJ whole genome shotgun (WGS) entry which is preliminary data.</text>
</comment>
<organism evidence="10 11">
    <name type="scientific">SAR86 cluster bacterium</name>
    <dbReference type="NCBI Taxonomy" id="2030880"/>
    <lineage>
        <taxon>Bacteria</taxon>
        <taxon>Pseudomonadati</taxon>
        <taxon>Pseudomonadota</taxon>
        <taxon>Gammaproteobacteria</taxon>
        <taxon>SAR86 cluster</taxon>
    </lineage>
</organism>
<dbReference type="GO" id="GO:0005886">
    <property type="term" value="C:plasma membrane"/>
    <property type="evidence" value="ECO:0007669"/>
    <property type="project" value="UniProtKB-SubCell"/>
</dbReference>
<reference evidence="11" key="1">
    <citation type="submission" date="2017-08" db="EMBL/GenBank/DDBJ databases">
        <title>A dynamic microbial community with high functional redundancy inhabits the cold, oxic subseafloor aquifer.</title>
        <authorList>
            <person name="Tully B.J."/>
            <person name="Wheat C.G."/>
            <person name="Glazer B.T."/>
            <person name="Huber J.A."/>
        </authorList>
    </citation>
    <scope>NUCLEOTIDE SEQUENCE [LARGE SCALE GENOMIC DNA]</scope>
</reference>
<feature type="transmembrane region" description="Helical" evidence="7">
    <location>
        <begin position="419"/>
        <end position="444"/>
    </location>
</feature>
<dbReference type="Pfam" id="PF12704">
    <property type="entry name" value="MacB_PCD"/>
    <property type="match status" value="2"/>
</dbReference>
<dbReference type="PANTHER" id="PTHR30572">
    <property type="entry name" value="MEMBRANE COMPONENT OF TRANSPORTER-RELATED"/>
    <property type="match status" value="1"/>
</dbReference>